<accession>A0A9Q5CXM7</accession>
<proteinExistence type="predicted"/>
<evidence type="ECO:0000313" key="1">
    <source>
        <dbReference type="EMBL" id="NRV11364.1"/>
    </source>
</evidence>
<evidence type="ECO:0000313" key="2">
    <source>
        <dbReference type="Proteomes" id="UP000821656"/>
    </source>
</evidence>
<name>A0A9Q5CXM7_CLOBE</name>
<dbReference type="AlphaFoldDB" id="A0A9Q5CXM7"/>
<dbReference type="RefSeq" id="WP_155772806.1">
    <property type="nucleotide sequence ID" value="NZ_CP016090.1"/>
</dbReference>
<reference evidence="1" key="1">
    <citation type="submission" date="2020-05" db="EMBL/GenBank/DDBJ databases">
        <title>Genomic insights into acetone-butanol-ethanol (ABE) fermentation by sequencing solventogenic clostridia strains.</title>
        <authorList>
            <person name="Brown S."/>
        </authorList>
    </citation>
    <scope>NUCLEOTIDE SEQUENCE</scope>
    <source>
        <strain evidence="1">DJ126</strain>
    </source>
</reference>
<comment type="caution">
    <text evidence="1">The sequence shown here is derived from an EMBL/GenBank/DDBJ whole genome shotgun (WGS) entry which is preliminary data.</text>
</comment>
<organism evidence="1 2">
    <name type="scientific">Clostridium beijerinckii</name>
    <name type="common">Clostridium MP</name>
    <dbReference type="NCBI Taxonomy" id="1520"/>
    <lineage>
        <taxon>Bacteria</taxon>
        <taxon>Bacillati</taxon>
        <taxon>Bacillota</taxon>
        <taxon>Clostridia</taxon>
        <taxon>Eubacteriales</taxon>
        <taxon>Clostridiaceae</taxon>
        <taxon>Clostridium</taxon>
    </lineage>
</organism>
<sequence length="46" mass="5689">MANNVNNMVKWQNNKEYKYNRDDMIKHVAKRHGLRNNLKLLRYLEN</sequence>
<dbReference type="Proteomes" id="UP000821656">
    <property type="component" value="Unassembled WGS sequence"/>
</dbReference>
<protein>
    <submittedName>
        <fullName evidence="1">Uncharacterized protein</fullName>
    </submittedName>
</protein>
<gene>
    <name evidence="1" type="ORF">DFH45_004327</name>
</gene>
<dbReference type="EMBL" id="JABSXK010000001">
    <property type="protein sequence ID" value="NRV11364.1"/>
    <property type="molecule type" value="Genomic_DNA"/>
</dbReference>